<dbReference type="RefSeq" id="XP_025334452.1">
    <property type="nucleotide sequence ID" value="XM_025480152.1"/>
</dbReference>
<dbReference type="GO" id="GO:0005634">
    <property type="term" value="C:nucleus"/>
    <property type="evidence" value="ECO:0007669"/>
    <property type="project" value="TreeGrafter"/>
</dbReference>
<dbReference type="Gene3D" id="3.30.70.330">
    <property type="match status" value="1"/>
</dbReference>
<dbReference type="InterPro" id="IPR035979">
    <property type="entry name" value="RBD_domain_sf"/>
</dbReference>
<dbReference type="GeneID" id="37001617"/>
<evidence type="ECO:0000259" key="4">
    <source>
        <dbReference type="PROSITE" id="PS50102"/>
    </source>
</evidence>
<evidence type="ECO:0000256" key="1">
    <source>
        <dbReference type="ARBA" id="ARBA00022884"/>
    </source>
</evidence>
<dbReference type="PANTHER" id="PTHR19965">
    <property type="entry name" value="RNA AND EXPORT FACTOR BINDING PROTEIN"/>
    <property type="match status" value="1"/>
</dbReference>
<name>A0A2V1A6N6_9ASCO</name>
<dbReference type="GO" id="GO:0003729">
    <property type="term" value="F:mRNA binding"/>
    <property type="evidence" value="ECO:0007669"/>
    <property type="project" value="TreeGrafter"/>
</dbReference>
<dbReference type="Proteomes" id="UP000244406">
    <property type="component" value="Unassembled WGS sequence"/>
</dbReference>
<dbReference type="PANTHER" id="PTHR19965:SF35">
    <property type="entry name" value="RNA ANNEALING PROTEIN YRA1"/>
    <property type="match status" value="1"/>
</dbReference>
<reference evidence="5 6" key="1">
    <citation type="submission" date="2017-12" db="EMBL/GenBank/DDBJ databases">
        <title>Genome Sequence of the Amphotericin B-resistant Candida duobushaemulonii strain, B09383.</title>
        <authorList>
            <person name="Chow N.A."/>
            <person name="Gade L."/>
            <person name="Batra D."/>
            <person name="Rowe L.A."/>
            <person name="Loparev V.N."/>
            <person name="Litvintseva A.P."/>
        </authorList>
    </citation>
    <scope>NUCLEOTIDE SEQUENCE [LARGE SCALE GENOMIC DNA]</scope>
    <source>
        <strain evidence="5 6">B09383</strain>
    </source>
</reference>
<dbReference type="SMART" id="SM00360">
    <property type="entry name" value="RRM"/>
    <property type="match status" value="1"/>
</dbReference>
<accession>A0A2V1A6N6</accession>
<dbReference type="InterPro" id="IPR012677">
    <property type="entry name" value="Nucleotide-bd_a/b_plait_sf"/>
</dbReference>
<dbReference type="InterPro" id="IPR000504">
    <property type="entry name" value="RRM_dom"/>
</dbReference>
<feature type="region of interest" description="Disordered" evidence="3">
    <location>
        <begin position="1"/>
        <end position="31"/>
    </location>
</feature>
<gene>
    <name evidence="5" type="ORF">CXQ87_001617</name>
</gene>
<protein>
    <recommendedName>
        <fullName evidence="4">RRM domain-containing protein</fullName>
    </recommendedName>
</protein>
<feature type="region of interest" description="Disordered" evidence="3">
    <location>
        <begin position="157"/>
        <end position="218"/>
    </location>
</feature>
<feature type="domain" description="RRM" evidence="4">
    <location>
        <begin position="64"/>
        <end position="144"/>
    </location>
</feature>
<dbReference type="InterPro" id="IPR051229">
    <property type="entry name" value="ALYREF_mRNA_export"/>
</dbReference>
<evidence type="ECO:0000256" key="3">
    <source>
        <dbReference type="SAM" id="MobiDB-lite"/>
    </source>
</evidence>
<dbReference type="Pfam" id="PF00076">
    <property type="entry name" value="RRM_1"/>
    <property type="match status" value="1"/>
</dbReference>
<dbReference type="AlphaFoldDB" id="A0A2V1A6N6"/>
<organism evidence="5 6">
    <name type="scientific">Candidozyma duobushaemuli</name>
    <dbReference type="NCBI Taxonomy" id="1231522"/>
    <lineage>
        <taxon>Eukaryota</taxon>
        <taxon>Fungi</taxon>
        <taxon>Dikarya</taxon>
        <taxon>Ascomycota</taxon>
        <taxon>Saccharomycotina</taxon>
        <taxon>Pichiomycetes</taxon>
        <taxon>Metschnikowiaceae</taxon>
        <taxon>Candidozyma</taxon>
    </lineage>
</organism>
<evidence type="ECO:0000313" key="5">
    <source>
        <dbReference type="EMBL" id="PVH13512.1"/>
    </source>
</evidence>
<dbReference type="SUPFAM" id="SSF54928">
    <property type="entry name" value="RNA-binding domain, RBD"/>
    <property type="match status" value="1"/>
</dbReference>
<dbReference type="VEuPathDB" id="FungiDB:CXQ87_001617"/>
<dbReference type="EMBL" id="PKFP01000001">
    <property type="protein sequence ID" value="PVH13512.1"/>
    <property type="molecule type" value="Genomic_DNA"/>
</dbReference>
<evidence type="ECO:0000313" key="6">
    <source>
        <dbReference type="Proteomes" id="UP000244406"/>
    </source>
</evidence>
<keyword evidence="6" id="KW-1185">Reference proteome</keyword>
<keyword evidence="1 2" id="KW-0694">RNA-binding</keyword>
<evidence type="ECO:0000256" key="2">
    <source>
        <dbReference type="PROSITE-ProRule" id="PRU00176"/>
    </source>
</evidence>
<proteinExistence type="predicted"/>
<feature type="compositionally biased region" description="Basic residues" evidence="3">
    <location>
        <begin position="16"/>
        <end position="28"/>
    </location>
</feature>
<feature type="compositionally biased region" description="Basic residues" evidence="3">
    <location>
        <begin position="168"/>
        <end position="202"/>
    </location>
</feature>
<comment type="caution">
    <text evidence="5">The sequence shown here is derived from an EMBL/GenBank/DDBJ whole genome shotgun (WGS) entry which is preliminary data.</text>
</comment>
<dbReference type="PROSITE" id="PS50102">
    <property type="entry name" value="RRM"/>
    <property type="match status" value="1"/>
</dbReference>
<sequence length="218" mass="24113">MSTILDKSLDDIISTRRTKKPQGKKKVVGKGVGKVQKKQPVSFQKVAKKVAPQPKPALDLTYATKVVAQGLPRDLKQDAIKEFFQSQVGGVSQVSMNYNEKGQFRGVATIVFKSHKNAVSAVEKYNNAPIDGGKSKLKMELIVDPTKKPLAARISANQPKPVAQTPQVKKKQALKEKVQHKRQQLQKKPAKQTKAKAAKPAKKTAEQLDQEMSDYFNN</sequence>